<gene>
    <name evidence="2" type="ORF">S01H1_63096</name>
</gene>
<accession>X0WPA4</accession>
<evidence type="ECO:0000313" key="2">
    <source>
        <dbReference type="EMBL" id="GAG32834.1"/>
    </source>
</evidence>
<dbReference type="PANTHER" id="PTHR42983:SF1">
    <property type="entry name" value="IRON-MOLYBDENUM PROTEIN"/>
    <property type="match status" value="1"/>
</dbReference>
<sequence length="122" mass="12420">MKIAVTSTGKTSDSQVDQRFGRAAYFIIVDTETMDFSAIENENVAAAGGAGISSAKAVIDACAEVVLTGNCGPNAERTLSVAGVKLYTGVAGTVSEAIELFRNGNLAEAGGPNVQSRFGTGN</sequence>
<dbReference type="PANTHER" id="PTHR42983">
    <property type="entry name" value="DINITROGENASE IRON-MOLYBDENUM COFACTOR PROTEIN-RELATED"/>
    <property type="match status" value="1"/>
</dbReference>
<feature type="domain" description="Dinitrogenase iron-molybdenum cofactor biosynthesis" evidence="1">
    <location>
        <begin position="13"/>
        <end position="102"/>
    </location>
</feature>
<name>X0WPA4_9ZZZZ</name>
<dbReference type="SUPFAM" id="SSF53146">
    <property type="entry name" value="Nitrogenase accessory factor-like"/>
    <property type="match status" value="1"/>
</dbReference>
<dbReference type="Pfam" id="PF02579">
    <property type="entry name" value="Nitro_FeMo-Co"/>
    <property type="match status" value="1"/>
</dbReference>
<dbReference type="InterPro" id="IPR036105">
    <property type="entry name" value="DiNase_FeMo-co_biosyn_sf"/>
</dbReference>
<proteinExistence type="predicted"/>
<dbReference type="AlphaFoldDB" id="X0WPA4"/>
<reference evidence="2" key="1">
    <citation type="journal article" date="2014" name="Front. Microbiol.">
        <title>High frequency of phylogenetically diverse reductive dehalogenase-homologous genes in deep subseafloor sedimentary metagenomes.</title>
        <authorList>
            <person name="Kawai M."/>
            <person name="Futagami T."/>
            <person name="Toyoda A."/>
            <person name="Takaki Y."/>
            <person name="Nishi S."/>
            <person name="Hori S."/>
            <person name="Arai W."/>
            <person name="Tsubouchi T."/>
            <person name="Morono Y."/>
            <person name="Uchiyama I."/>
            <person name="Ito T."/>
            <person name="Fujiyama A."/>
            <person name="Inagaki F."/>
            <person name="Takami H."/>
        </authorList>
    </citation>
    <scope>NUCLEOTIDE SEQUENCE</scope>
    <source>
        <strain evidence="2">Expedition CK06-06</strain>
    </source>
</reference>
<evidence type="ECO:0000259" key="1">
    <source>
        <dbReference type="Pfam" id="PF02579"/>
    </source>
</evidence>
<comment type="caution">
    <text evidence="2">The sequence shown here is derived from an EMBL/GenBank/DDBJ whole genome shotgun (WGS) entry which is preliminary data.</text>
</comment>
<dbReference type="EMBL" id="BARS01041495">
    <property type="protein sequence ID" value="GAG32834.1"/>
    <property type="molecule type" value="Genomic_DNA"/>
</dbReference>
<dbReference type="Gene3D" id="3.30.420.130">
    <property type="entry name" value="Dinitrogenase iron-molybdenum cofactor biosynthesis domain"/>
    <property type="match status" value="1"/>
</dbReference>
<dbReference type="InterPro" id="IPR003731">
    <property type="entry name" value="Di-Nase_FeMo-co_biosynth"/>
</dbReference>
<dbReference type="CDD" id="cd00851">
    <property type="entry name" value="MTH1175"/>
    <property type="match status" value="1"/>
</dbReference>
<dbReference type="InterPro" id="IPR033913">
    <property type="entry name" value="MTH1175_dom"/>
</dbReference>
<protein>
    <recommendedName>
        <fullName evidence="1">Dinitrogenase iron-molybdenum cofactor biosynthesis domain-containing protein</fullName>
    </recommendedName>
</protein>
<organism evidence="2">
    <name type="scientific">marine sediment metagenome</name>
    <dbReference type="NCBI Taxonomy" id="412755"/>
    <lineage>
        <taxon>unclassified sequences</taxon>
        <taxon>metagenomes</taxon>
        <taxon>ecological metagenomes</taxon>
    </lineage>
</organism>